<dbReference type="AlphaFoldDB" id="A0A9D2C5N2"/>
<reference evidence="1" key="2">
    <citation type="submission" date="2021-04" db="EMBL/GenBank/DDBJ databases">
        <authorList>
            <person name="Gilroy R."/>
        </authorList>
    </citation>
    <scope>NUCLEOTIDE SEQUENCE</scope>
    <source>
        <strain evidence="1">ChiSxjej3B15-24422</strain>
    </source>
</reference>
<dbReference type="EMBL" id="DXDD01000089">
    <property type="protein sequence ID" value="HIY60412.1"/>
    <property type="molecule type" value="Genomic_DNA"/>
</dbReference>
<sequence>MEKNIAVIDAEGNVYEATWPKRARGLVKSGRARFVNQNTICLARPPVYAEGKCMNAFIDPEGKTGEAAAVPEQGPNGGQEIPDTAYVVRKIDEILAGNAELRAAIAQMEHLEDTPAEALSHMMEARETTNQRLIDLLTNILETVKPDPALVRLEAVTKLLSDAGLEENHKFDLLNQTIQRLF</sequence>
<evidence type="ECO:0000313" key="2">
    <source>
        <dbReference type="Proteomes" id="UP000824007"/>
    </source>
</evidence>
<dbReference type="Proteomes" id="UP000824007">
    <property type="component" value="Unassembled WGS sequence"/>
</dbReference>
<gene>
    <name evidence="1" type="ORF">H9831_07020</name>
</gene>
<comment type="caution">
    <text evidence="1">The sequence shown here is derived from an EMBL/GenBank/DDBJ whole genome shotgun (WGS) entry which is preliminary data.</text>
</comment>
<reference evidence="1" key="1">
    <citation type="journal article" date="2021" name="PeerJ">
        <title>Extensive microbial diversity within the chicken gut microbiome revealed by metagenomics and culture.</title>
        <authorList>
            <person name="Gilroy R."/>
            <person name="Ravi A."/>
            <person name="Getino M."/>
            <person name="Pursley I."/>
            <person name="Horton D.L."/>
            <person name="Alikhan N.F."/>
            <person name="Baker D."/>
            <person name="Gharbi K."/>
            <person name="Hall N."/>
            <person name="Watson M."/>
            <person name="Adriaenssens E.M."/>
            <person name="Foster-Nyarko E."/>
            <person name="Jarju S."/>
            <person name="Secka A."/>
            <person name="Antonio M."/>
            <person name="Oren A."/>
            <person name="Chaudhuri R.R."/>
            <person name="La Ragione R."/>
            <person name="Hildebrand F."/>
            <person name="Pallen M.J."/>
        </authorList>
    </citation>
    <scope>NUCLEOTIDE SEQUENCE</scope>
    <source>
        <strain evidence="1">ChiSxjej3B15-24422</strain>
    </source>
</reference>
<protein>
    <submittedName>
        <fullName evidence="1">Uncharacterized protein</fullName>
    </submittedName>
</protein>
<accession>A0A9D2C5N2</accession>
<name>A0A9D2C5N2_9FIRM</name>
<organism evidence="1 2">
    <name type="scientific">Candidatus Eisenbergiella pullistercoris</name>
    <dbReference type="NCBI Taxonomy" id="2838555"/>
    <lineage>
        <taxon>Bacteria</taxon>
        <taxon>Bacillati</taxon>
        <taxon>Bacillota</taxon>
        <taxon>Clostridia</taxon>
        <taxon>Lachnospirales</taxon>
        <taxon>Lachnospiraceae</taxon>
        <taxon>Eisenbergiella</taxon>
    </lineage>
</organism>
<evidence type="ECO:0000313" key="1">
    <source>
        <dbReference type="EMBL" id="HIY60412.1"/>
    </source>
</evidence>
<proteinExistence type="predicted"/>